<dbReference type="AlphaFoldDB" id="A0A5E4BYM2"/>
<feature type="region of interest" description="Disordered" evidence="1">
    <location>
        <begin position="77"/>
        <end position="96"/>
    </location>
</feature>
<accession>A0A5E4BYM2</accession>
<dbReference type="EMBL" id="CABDUW010000761">
    <property type="protein sequence ID" value="VTJ74714.1"/>
    <property type="molecule type" value="Genomic_DNA"/>
</dbReference>
<keyword evidence="4" id="KW-1185">Reference proteome</keyword>
<gene>
    <name evidence="2" type="ORF">GHT09_019163</name>
    <name evidence="3" type="ORF">MONAX_5E004671</name>
</gene>
<evidence type="ECO:0000256" key="1">
    <source>
        <dbReference type="SAM" id="MobiDB-lite"/>
    </source>
</evidence>
<protein>
    <submittedName>
        <fullName evidence="3">Uncharacterized protein</fullName>
    </submittedName>
</protein>
<evidence type="ECO:0000313" key="4">
    <source>
        <dbReference type="Proteomes" id="UP000335636"/>
    </source>
</evidence>
<feature type="region of interest" description="Disordered" evidence="1">
    <location>
        <begin position="1"/>
        <end position="30"/>
    </location>
</feature>
<proteinExistence type="predicted"/>
<feature type="compositionally biased region" description="Basic and acidic residues" evidence="1">
    <location>
        <begin position="80"/>
        <end position="96"/>
    </location>
</feature>
<name>A0A5E4BYM2_MARMO</name>
<reference evidence="2" key="2">
    <citation type="submission" date="2020-08" db="EMBL/GenBank/DDBJ databases">
        <authorList>
            <person name="Shumante A."/>
            <person name="Zimin A.V."/>
            <person name="Puiu D."/>
            <person name="Salzberg S.L."/>
        </authorList>
    </citation>
    <scope>NUCLEOTIDE SEQUENCE</scope>
    <source>
        <strain evidence="2">WC2-LM</strain>
        <tissue evidence="2">Liver</tissue>
    </source>
</reference>
<evidence type="ECO:0000313" key="3">
    <source>
        <dbReference type="EMBL" id="VTJ74714.1"/>
    </source>
</evidence>
<dbReference type="Proteomes" id="UP000662637">
    <property type="component" value="Unassembled WGS sequence"/>
</dbReference>
<evidence type="ECO:0000313" key="2">
    <source>
        <dbReference type="EMBL" id="KAF7460496.1"/>
    </source>
</evidence>
<reference evidence="3 4" key="1">
    <citation type="submission" date="2019-04" db="EMBL/GenBank/DDBJ databases">
        <authorList>
            <person name="Alioto T."/>
            <person name="Alioto T."/>
        </authorList>
    </citation>
    <scope>NUCLEOTIDE SEQUENCE [LARGE SCALE GENOMIC DNA]</scope>
</reference>
<dbReference type="Proteomes" id="UP000335636">
    <property type="component" value="Unassembled WGS sequence"/>
</dbReference>
<organism evidence="3 4">
    <name type="scientific">Marmota monax</name>
    <name type="common">Woodchuck</name>
    <dbReference type="NCBI Taxonomy" id="9995"/>
    <lineage>
        <taxon>Eukaryota</taxon>
        <taxon>Metazoa</taxon>
        <taxon>Chordata</taxon>
        <taxon>Craniata</taxon>
        <taxon>Vertebrata</taxon>
        <taxon>Euteleostomi</taxon>
        <taxon>Mammalia</taxon>
        <taxon>Eutheria</taxon>
        <taxon>Euarchontoglires</taxon>
        <taxon>Glires</taxon>
        <taxon>Rodentia</taxon>
        <taxon>Sciuromorpha</taxon>
        <taxon>Sciuridae</taxon>
        <taxon>Xerinae</taxon>
        <taxon>Marmotini</taxon>
        <taxon>Marmota</taxon>
    </lineage>
</organism>
<sequence length="113" mass="12293">MAQPQDTRKIPASLPADTRSGTLKLPTAADNRSGRVHSLFPDPVLKRSTLAIPEAIHLRTSDGKPVELRGSETTYFRSAQEAERSSGVTDKEKETTGHRLLKVSAGLLTEGWV</sequence>
<dbReference type="EMBL" id="WJEC01008756">
    <property type="protein sequence ID" value="KAF7460496.1"/>
    <property type="molecule type" value="Genomic_DNA"/>
</dbReference>